<evidence type="ECO:0000256" key="3">
    <source>
        <dbReference type="ARBA" id="ARBA00012239"/>
    </source>
</evidence>
<dbReference type="InterPro" id="IPR000192">
    <property type="entry name" value="Aminotrans_V_dom"/>
</dbReference>
<dbReference type="AlphaFoldDB" id="A0A8J6YJS8"/>
<evidence type="ECO:0000313" key="11">
    <source>
        <dbReference type="Proteomes" id="UP000631034"/>
    </source>
</evidence>
<keyword evidence="11" id="KW-1185">Reference proteome</keyword>
<proteinExistence type="inferred from homology"/>
<evidence type="ECO:0000256" key="5">
    <source>
        <dbReference type="ARBA" id="ARBA00022898"/>
    </source>
</evidence>
<dbReference type="InterPro" id="IPR015421">
    <property type="entry name" value="PyrdxlP-dep_Trfase_major"/>
</dbReference>
<sequence>MSPTAYDVDAVRADFPILSQSWNGRPLVFLDTGASAQKPRAVIDAMTRMMENDYANVHRGSYWLSERSTAVYEGARDTVARFLNAASSDEIVFTLNGTDAINLVANTWGRTNVGPDRAILISEMEHHANIVPWQMLRDATGARLLVCPILDDGSLDMEAYARLLQDNPVALVAITQTSNVLGTVTPAAEIVRLAHEAGARVLLDGCQGIVHGPVDLQALDVDFYVFSAHKLYGPTGLGVLFGKSELLEAMPPWRGGGDMIETVTFEHTTWARPPARFEAGTPAIVEAAGLTAAIEYINALGPDAIRAHESALLAYATEALGEIEGLVLYGRAPEKSAVLSFTIDGIHAHDLGMLLGESGVCVRVGHHCAMPLLKRLGVTATTRASLGCYTNTADIDALVVALKKARSLLL</sequence>
<dbReference type="PROSITE" id="PS00595">
    <property type="entry name" value="AA_TRANSFER_CLASS_5"/>
    <property type="match status" value="1"/>
</dbReference>
<dbReference type="EMBL" id="JACZHT010000006">
    <property type="protein sequence ID" value="MBE1237686.1"/>
    <property type="molecule type" value="Genomic_DNA"/>
</dbReference>
<keyword evidence="4 8" id="KW-0808">Transferase</keyword>
<dbReference type="EC" id="2.8.1.7" evidence="3 8"/>
<comment type="similarity">
    <text evidence="2 8">Belongs to the class-V pyridoxal-phosphate-dependent aminotransferase family. Csd subfamily.</text>
</comment>
<comment type="cofactor">
    <cofactor evidence="1 7">
        <name>pyridoxal 5'-phosphate</name>
        <dbReference type="ChEBI" id="CHEBI:597326"/>
    </cofactor>
</comment>
<dbReference type="GO" id="GO:0031071">
    <property type="term" value="F:cysteine desulfurase activity"/>
    <property type="evidence" value="ECO:0007669"/>
    <property type="project" value="UniProtKB-UniRule"/>
</dbReference>
<dbReference type="GO" id="GO:0006534">
    <property type="term" value="P:cysteine metabolic process"/>
    <property type="evidence" value="ECO:0007669"/>
    <property type="project" value="UniProtKB-UniRule"/>
</dbReference>
<dbReference type="SUPFAM" id="SSF53383">
    <property type="entry name" value="PLP-dependent transferases"/>
    <property type="match status" value="1"/>
</dbReference>
<dbReference type="InterPro" id="IPR010970">
    <property type="entry name" value="Cys_dSase_SufS"/>
</dbReference>
<dbReference type="InterPro" id="IPR020578">
    <property type="entry name" value="Aminotrans_V_PyrdxlP_BS"/>
</dbReference>
<dbReference type="RefSeq" id="WP_192534691.1">
    <property type="nucleotide sequence ID" value="NZ_JACZHT010000006.1"/>
</dbReference>
<evidence type="ECO:0000259" key="9">
    <source>
        <dbReference type="Pfam" id="PF00266"/>
    </source>
</evidence>
<evidence type="ECO:0000256" key="4">
    <source>
        <dbReference type="ARBA" id="ARBA00022679"/>
    </source>
</evidence>
<evidence type="ECO:0000256" key="7">
    <source>
        <dbReference type="RuleBase" id="RU004504"/>
    </source>
</evidence>
<evidence type="ECO:0000256" key="6">
    <source>
        <dbReference type="ARBA" id="ARBA00050776"/>
    </source>
</evidence>
<comment type="catalytic activity">
    <reaction evidence="6 8">
        <text>(sulfur carrier)-H + L-cysteine = (sulfur carrier)-SH + L-alanine</text>
        <dbReference type="Rhea" id="RHEA:43892"/>
        <dbReference type="Rhea" id="RHEA-COMP:14737"/>
        <dbReference type="Rhea" id="RHEA-COMP:14739"/>
        <dbReference type="ChEBI" id="CHEBI:29917"/>
        <dbReference type="ChEBI" id="CHEBI:35235"/>
        <dbReference type="ChEBI" id="CHEBI:57972"/>
        <dbReference type="ChEBI" id="CHEBI:64428"/>
        <dbReference type="EC" id="2.8.1.7"/>
    </reaction>
</comment>
<accession>A0A8J6YJS8</accession>
<dbReference type="Gene3D" id="3.40.640.10">
    <property type="entry name" value="Type I PLP-dependent aspartate aminotransferase-like (Major domain)"/>
    <property type="match status" value="1"/>
</dbReference>
<comment type="caution">
    <text evidence="10">The sequence shown here is derived from an EMBL/GenBank/DDBJ whole genome shotgun (WGS) entry which is preliminary data.</text>
</comment>
<gene>
    <name evidence="10" type="ORF">IHV25_08500</name>
</gene>
<keyword evidence="5 8" id="KW-0663">Pyridoxal phosphate</keyword>
<comment type="function">
    <text evidence="8">Catalyzes the removal of elemental sulfur and selenium atoms from L-cysteine, L-cystine, L-selenocysteine, and L-selenocystine to produce L-alanine.</text>
</comment>
<dbReference type="NCBIfam" id="TIGR01979">
    <property type="entry name" value="sufS"/>
    <property type="match status" value="1"/>
</dbReference>
<protein>
    <recommendedName>
        <fullName evidence="3 8">Cysteine desulfurase</fullName>
        <ecNumber evidence="3 8">2.8.1.7</ecNumber>
    </recommendedName>
</protein>
<dbReference type="PANTHER" id="PTHR43586">
    <property type="entry name" value="CYSTEINE DESULFURASE"/>
    <property type="match status" value="1"/>
</dbReference>
<reference evidence="10" key="1">
    <citation type="submission" date="2020-10" db="EMBL/GenBank/DDBJ databases">
        <title>Genome sequence of the unusual species of purple photosynthetic bacteria, Phaeovibrio sulfidiphilus DSM 23193, type strain.</title>
        <authorList>
            <person name="Kyndt J.A."/>
            <person name="Meyer T.E."/>
        </authorList>
    </citation>
    <scope>NUCLEOTIDE SEQUENCE</scope>
    <source>
        <strain evidence="10">DSM 23193</strain>
    </source>
</reference>
<name>A0A8J6YJS8_9PROT</name>
<evidence type="ECO:0000256" key="2">
    <source>
        <dbReference type="ARBA" id="ARBA00010447"/>
    </source>
</evidence>
<dbReference type="Proteomes" id="UP000631034">
    <property type="component" value="Unassembled WGS sequence"/>
</dbReference>
<dbReference type="GO" id="GO:0030170">
    <property type="term" value="F:pyridoxal phosphate binding"/>
    <property type="evidence" value="ECO:0007669"/>
    <property type="project" value="UniProtKB-UniRule"/>
</dbReference>
<organism evidence="10 11">
    <name type="scientific">Phaeovibrio sulfidiphilus</name>
    <dbReference type="NCBI Taxonomy" id="1220600"/>
    <lineage>
        <taxon>Bacteria</taxon>
        <taxon>Pseudomonadati</taxon>
        <taxon>Pseudomonadota</taxon>
        <taxon>Alphaproteobacteria</taxon>
        <taxon>Rhodospirillales</taxon>
        <taxon>Rhodospirillaceae</taxon>
        <taxon>Phaeovibrio</taxon>
    </lineage>
</organism>
<dbReference type="Pfam" id="PF00266">
    <property type="entry name" value="Aminotran_5"/>
    <property type="match status" value="1"/>
</dbReference>
<dbReference type="Gene3D" id="3.90.1150.10">
    <property type="entry name" value="Aspartate Aminotransferase, domain 1"/>
    <property type="match status" value="1"/>
</dbReference>
<evidence type="ECO:0000313" key="10">
    <source>
        <dbReference type="EMBL" id="MBE1237686.1"/>
    </source>
</evidence>
<dbReference type="InterPro" id="IPR015424">
    <property type="entry name" value="PyrdxlP-dep_Trfase"/>
</dbReference>
<evidence type="ECO:0000256" key="8">
    <source>
        <dbReference type="RuleBase" id="RU004506"/>
    </source>
</evidence>
<dbReference type="PANTHER" id="PTHR43586:SF8">
    <property type="entry name" value="CYSTEINE DESULFURASE 1, CHLOROPLASTIC"/>
    <property type="match status" value="1"/>
</dbReference>
<dbReference type="CDD" id="cd06453">
    <property type="entry name" value="SufS_like"/>
    <property type="match status" value="1"/>
</dbReference>
<dbReference type="InterPro" id="IPR015422">
    <property type="entry name" value="PyrdxlP-dep_Trfase_small"/>
</dbReference>
<evidence type="ECO:0000256" key="1">
    <source>
        <dbReference type="ARBA" id="ARBA00001933"/>
    </source>
</evidence>
<feature type="domain" description="Aminotransferase class V" evidence="9">
    <location>
        <begin position="28"/>
        <end position="398"/>
    </location>
</feature>